<reference evidence="1" key="1">
    <citation type="submission" date="2019-02" db="EMBL/GenBank/DDBJ databases">
        <authorList>
            <person name="Li S.-H."/>
        </authorList>
    </citation>
    <scope>NUCLEOTIDE SEQUENCE</scope>
    <source>
        <strain evidence="1">IMCC14734</strain>
    </source>
</reference>
<protein>
    <submittedName>
        <fullName evidence="1">DUF924 domain-containing protein</fullName>
    </submittedName>
</protein>
<name>A0ABT3TMZ0_9GAMM</name>
<proteinExistence type="predicted"/>
<dbReference type="SUPFAM" id="SSF48452">
    <property type="entry name" value="TPR-like"/>
    <property type="match status" value="1"/>
</dbReference>
<dbReference type="Pfam" id="PF06041">
    <property type="entry name" value="DUF924"/>
    <property type="match status" value="1"/>
</dbReference>
<gene>
    <name evidence="1" type="ORF">EYC98_17535</name>
</gene>
<sequence>MLPLQKRDSNLITMINSESINEILEYWFGQLDPMGMAVAPQQQLWFKSSSTTDDYIRDHFLNLIEAALKDELTVWRDTLPGSVALVLLLDQFTRNVFRATPKSFSGDLLALKICRRLVSSGQHLKLPLSHRVFIYIPYEHSESLSVQDEGVALFDQLLTQCPQAAHQAVAGFRQYAVAHRDVIFKFGRFPHRNAILQRQSTAEELEHLQQHGGF</sequence>
<dbReference type="Proteomes" id="UP001143362">
    <property type="component" value="Unassembled WGS sequence"/>
</dbReference>
<dbReference type="InterPro" id="IPR011990">
    <property type="entry name" value="TPR-like_helical_dom_sf"/>
</dbReference>
<accession>A0ABT3TMZ0</accession>
<dbReference type="InterPro" id="IPR010323">
    <property type="entry name" value="DUF924"/>
</dbReference>
<dbReference type="Gene3D" id="1.25.40.10">
    <property type="entry name" value="Tetratricopeptide repeat domain"/>
    <property type="match status" value="1"/>
</dbReference>
<dbReference type="EMBL" id="SHNN01000004">
    <property type="protein sequence ID" value="MCX2982667.1"/>
    <property type="molecule type" value="Genomic_DNA"/>
</dbReference>
<dbReference type="Gene3D" id="1.20.58.320">
    <property type="entry name" value="TPR-like"/>
    <property type="match status" value="1"/>
</dbReference>
<evidence type="ECO:0000313" key="2">
    <source>
        <dbReference type="Proteomes" id="UP001143362"/>
    </source>
</evidence>
<comment type="caution">
    <text evidence="1">The sequence shown here is derived from an EMBL/GenBank/DDBJ whole genome shotgun (WGS) entry which is preliminary data.</text>
</comment>
<keyword evidence="2" id="KW-1185">Reference proteome</keyword>
<organism evidence="1 2">
    <name type="scientific">Candidatus Litorirhabdus singularis</name>
    <dbReference type="NCBI Taxonomy" id="2518993"/>
    <lineage>
        <taxon>Bacteria</taxon>
        <taxon>Pseudomonadati</taxon>
        <taxon>Pseudomonadota</taxon>
        <taxon>Gammaproteobacteria</taxon>
        <taxon>Cellvibrionales</taxon>
        <taxon>Halieaceae</taxon>
        <taxon>Candidatus Litorirhabdus</taxon>
    </lineage>
</organism>
<evidence type="ECO:0000313" key="1">
    <source>
        <dbReference type="EMBL" id="MCX2982667.1"/>
    </source>
</evidence>